<dbReference type="AlphaFoldDB" id="A0AA35Z3E5"/>
<organism evidence="2 3">
    <name type="scientific">Lactuca saligna</name>
    <name type="common">Willowleaf lettuce</name>
    <dbReference type="NCBI Taxonomy" id="75948"/>
    <lineage>
        <taxon>Eukaryota</taxon>
        <taxon>Viridiplantae</taxon>
        <taxon>Streptophyta</taxon>
        <taxon>Embryophyta</taxon>
        <taxon>Tracheophyta</taxon>
        <taxon>Spermatophyta</taxon>
        <taxon>Magnoliopsida</taxon>
        <taxon>eudicotyledons</taxon>
        <taxon>Gunneridae</taxon>
        <taxon>Pentapetalae</taxon>
        <taxon>asterids</taxon>
        <taxon>campanulids</taxon>
        <taxon>Asterales</taxon>
        <taxon>Asteraceae</taxon>
        <taxon>Cichorioideae</taxon>
        <taxon>Cichorieae</taxon>
        <taxon>Lactucinae</taxon>
        <taxon>Lactuca</taxon>
    </lineage>
</organism>
<dbReference type="Proteomes" id="UP001177003">
    <property type="component" value="Chromosome 5"/>
</dbReference>
<dbReference type="EMBL" id="OX465081">
    <property type="protein sequence ID" value="CAI9285076.1"/>
    <property type="molecule type" value="Genomic_DNA"/>
</dbReference>
<reference evidence="2" key="1">
    <citation type="submission" date="2023-04" db="EMBL/GenBank/DDBJ databases">
        <authorList>
            <person name="Vijverberg K."/>
            <person name="Xiong W."/>
            <person name="Schranz E."/>
        </authorList>
    </citation>
    <scope>NUCLEOTIDE SEQUENCE</scope>
</reference>
<sequence length="176" mass="18734">MSSSSLTYTSALGGSLSRSTTPEPQIVAWLTNPCIPAAGGRVNSSPSEPSDLAASMSLSADGLTNQEKEIDDQNTHIKHPYLINKALDSQVKTKVYIKALLAKIREGTVEVNANNGTISGVLVTVGYLARVEDFDEFEHVDMLYNTLSLDKVEALEDLVIIGPPGLVKGVGATVYV</sequence>
<name>A0AA35Z3E5_LACSI</name>
<feature type="region of interest" description="Disordered" evidence="1">
    <location>
        <begin position="1"/>
        <end position="20"/>
    </location>
</feature>
<keyword evidence="3" id="KW-1185">Reference proteome</keyword>
<proteinExistence type="predicted"/>
<evidence type="ECO:0000256" key="1">
    <source>
        <dbReference type="SAM" id="MobiDB-lite"/>
    </source>
</evidence>
<gene>
    <name evidence="2" type="ORF">LSALG_LOCUS24566</name>
</gene>
<evidence type="ECO:0000313" key="2">
    <source>
        <dbReference type="EMBL" id="CAI9285076.1"/>
    </source>
</evidence>
<accession>A0AA35Z3E5</accession>
<protein>
    <submittedName>
        <fullName evidence="2">Uncharacterized protein</fullName>
    </submittedName>
</protein>
<evidence type="ECO:0000313" key="3">
    <source>
        <dbReference type="Proteomes" id="UP001177003"/>
    </source>
</evidence>